<evidence type="ECO:0000313" key="3">
    <source>
        <dbReference type="Proteomes" id="UP000472277"/>
    </source>
</evidence>
<dbReference type="Proteomes" id="UP000472277">
    <property type="component" value="Chromosome 1"/>
</dbReference>
<proteinExistence type="predicted"/>
<organism evidence="2 3">
    <name type="scientific">Salmo trutta</name>
    <name type="common">Brown trout</name>
    <dbReference type="NCBI Taxonomy" id="8032"/>
    <lineage>
        <taxon>Eukaryota</taxon>
        <taxon>Metazoa</taxon>
        <taxon>Chordata</taxon>
        <taxon>Craniata</taxon>
        <taxon>Vertebrata</taxon>
        <taxon>Euteleostomi</taxon>
        <taxon>Actinopterygii</taxon>
        <taxon>Neopterygii</taxon>
        <taxon>Teleostei</taxon>
        <taxon>Protacanthopterygii</taxon>
        <taxon>Salmoniformes</taxon>
        <taxon>Salmonidae</taxon>
        <taxon>Salmoninae</taxon>
        <taxon>Salmo</taxon>
    </lineage>
</organism>
<dbReference type="GO" id="GO:0005096">
    <property type="term" value="F:GTPase activator activity"/>
    <property type="evidence" value="ECO:0007669"/>
    <property type="project" value="TreeGrafter"/>
</dbReference>
<keyword evidence="3" id="KW-1185">Reference proteome</keyword>
<reference evidence="2" key="2">
    <citation type="submission" date="2025-08" db="UniProtKB">
        <authorList>
            <consortium name="Ensembl"/>
        </authorList>
    </citation>
    <scope>IDENTIFICATION</scope>
</reference>
<evidence type="ECO:0000259" key="1">
    <source>
        <dbReference type="PROSITE" id="PS50238"/>
    </source>
</evidence>
<reference evidence="2" key="3">
    <citation type="submission" date="2025-09" db="UniProtKB">
        <authorList>
            <consortium name="Ensembl"/>
        </authorList>
    </citation>
    <scope>IDENTIFICATION</scope>
</reference>
<reference evidence="2" key="1">
    <citation type="submission" date="2021-04" db="EMBL/GenBank/DDBJ databases">
        <authorList>
            <consortium name="Wellcome Sanger Institute Data Sharing"/>
        </authorList>
    </citation>
    <scope>NUCLEOTIDE SEQUENCE [LARGE SCALE GENOMIC DNA]</scope>
</reference>
<dbReference type="SUPFAM" id="SSF48350">
    <property type="entry name" value="GTPase activation domain, GAP"/>
    <property type="match status" value="1"/>
</dbReference>
<dbReference type="PANTHER" id="PTHR15670:SF4">
    <property type="entry name" value="RHO GTPASE-ACTIVATING PROTEIN 11A"/>
    <property type="match status" value="1"/>
</dbReference>
<dbReference type="GO" id="GO:0007165">
    <property type="term" value="P:signal transduction"/>
    <property type="evidence" value="ECO:0007669"/>
    <property type="project" value="InterPro"/>
</dbReference>
<sequence>MKISDRPSDMVRLSVLEHLRVVHGIKLKNCGRNKEKRFTGGTKVFGVPLESLPLCYLPQCGLLPCFLVDACEYLLEHAGTDGLFRKSGSVVRLRTLRAKLDHGEACLSTALPCDVASLLKLFCRELPDPLFPSDLHSALLKAQLLPTLEERALATQLLSCLLPDRNFAFLSYFFHFLSKVSHRCAENRMTNSNLAVIFAPSLLPPSHGTGGMDTYMKLKAVKLIKVGPCPTWVELLTLLIPCPFLLRMDSGNVGCFSAKRLKGGDSIHRYPGLSGLGKLNLTPWKSRRRTTL</sequence>
<dbReference type="Ensembl" id="ENSSTUT00000051097.1">
    <property type="protein sequence ID" value="ENSSTUP00000048990.1"/>
    <property type="gene ID" value="ENSSTUG00000020597.1"/>
</dbReference>
<evidence type="ECO:0000313" key="2">
    <source>
        <dbReference type="Ensembl" id="ENSSTUP00000048990.1"/>
    </source>
</evidence>
<dbReference type="GeneTree" id="ENSGT00940000155312"/>
<accession>A0A673ZQH4</accession>
<protein>
    <recommendedName>
        <fullName evidence="1">Rho-GAP domain-containing protein</fullName>
    </recommendedName>
</protein>
<dbReference type="AlphaFoldDB" id="A0A673ZQH4"/>
<feature type="domain" description="Rho-GAP" evidence="1">
    <location>
        <begin position="47"/>
        <end position="244"/>
    </location>
</feature>
<dbReference type="PROSITE" id="PS50238">
    <property type="entry name" value="RHOGAP"/>
    <property type="match status" value="1"/>
</dbReference>
<dbReference type="Gene3D" id="1.10.555.10">
    <property type="entry name" value="Rho GTPase activation protein"/>
    <property type="match status" value="1"/>
</dbReference>
<dbReference type="InterPro" id="IPR000198">
    <property type="entry name" value="RhoGAP_dom"/>
</dbReference>
<dbReference type="InterPro" id="IPR008936">
    <property type="entry name" value="Rho_GTPase_activation_prot"/>
</dbReference>
<dbReference type="Pfam" id="PF00620">
    <property type="entry name" value="RhoGAP"/>
    <property type="match status" value="1"/>
</dbReference>
<dbReference type="SMART" id="SM00324">
    <property type="entry name" value="RhoGAP"/>
    <property type="match status" value="1"/>
</dbReference>
<name>A0A673ZQH4_SALTR</name>
<dbReference type="InterPro" id="IPR042869">
    <property type="entry name" value="ARHGAP11A/B"/>
</dbReference>
<dbReference type="PANTHER" id="PTHR15670">
    <property type="entry name" value="RHO GTPASE ACTIVATING PROTEIN 11A"/>
    <property type="match status" value="1"/>
</dbReference>